<dbReference type="EMBL" id="VRMN01000001">
    <property type="protein sequence ID" value="KAA8497927.1"/>
    <property type="molecule type" value="Genomic_DNA"/>
</dbReference>
<evidence type="ECO:0000256" key="1">
    <source>
        <dbReference type="ARBA" id="ARBA00005824"/>
    </source>
</evidence>
<evidence type="ECO:0000256" key="2">
    <source>
        <dbReference type="ARBA" id="ARBA00022980"/>
    </source>
</evidence>
<comment type="similarity">
    <text evidence="1 4">Belongs to the eukaryotic ribosomal protein eS12 family.</text>
</comment>
<dbReference type="OrthoDB" id="10249311at2759"/>
<name>A0A5J4Z5L5_PORPP</name>
<evidence type="ECO:0000259" key="5">
    <source>
        <dbReference type="Pfam" id="PF01248"/>
    </source>
</evidence>
<dbReference type="InterPro" id="IPR029064">
    <property type="entry name" value="Ribosomal_eL30-like_sf"/>
</dbReference>
<dbReference type="GO" id="GO:1990904">
    <property type="term" value="C:ribonucleoprotein complex"/>
    <property type="evidence" value="ECO:0007669"/>
    <property type="project" value="UniProtKB-KW"/>
</dbReference>
<dbReference type="GO" id="GO:0006412">
    <property type="term" value="P:translation"/>
    <property type="evidence" value="ECO:0007669"/>
    <property type="project" value="InterPro"/>
</dbReference>
<evidence type="ECO:0000256" key="3">
    <source>
        <dbReference type="ARBA" id="ARBA00023274"/>
    </source>
</evidence>
<dbReference type="SUPFAM" id="SSF55315">
    <property type="entry name" value="L30e-like"/>
    <property type="match status" value="1"/>
</dbReference>
<evidence type="ECO:0000256" key="4">
    <source>
        <dbReference type="RuleBase" id="RU000670"/>
    </source>
</evidence>
<dbReference type="AlphaFoldDB" id="A0A5J4Z5L5"/>
<evidence type="ECO:0000313" key="7">
    <source>
        <dbReference type="Proteomes" id="UP000324585"/>
    </source>
</evidence>
<keyword evidence="2 4" id="KW-0689">Ribosomal protein</keyword>
<gene>
    <name evidence="6" type="ORF">FVE85_5512</name>
</gene>
<dbReference type="PROSITE" id="PS01189">
    <property type="entry name" value="RIBOSOMAL_S12E"/>
    <property type="match status" value="1"/>
</dbReference>
<dbReference type="PRINTS" id="PR00972">
    <property type="entry name" value="RIBSOMALS12E"/>
</dbReference>
<dbReference type="InterPro" id="IPR000530">
    <property type="entry name" value="Ribosomal_eS12"/>
</dbReference>
<dbReference type="Gene3D" id="3.30.1330.30">
    <property type="match status" value="1"/>
</dbReference>
<evidence type="ECO:0000313" key="6">
    <source>
        <dbReference type="EMBL" id="KAA8497927.1"/>
    </source>
</evidence>
<dbReference type="InterPro" id="IPR047860">
    <property type="entry name" value="Ribosomal_eS12_CS"/>
</dbReference>
<dbReference type="Pfam" id="PF01248">
    <property type="entry name" value="Ribosomal_L7Ae"/>
    <property type="match status" value="1"/>
</dbReference>
<protein>
    <recommendedName>
        <fullName evidence="4">40S ribosomal protein S12</fullName>
    </recommendedName>
</protein>
<feature type="domain" description="Ribosomal protein eL8/eL30/eS12/Gadd45" evidence="5">
    <location>
        <begin position="27"/>
        <end position="120"/>
    </location>
</feature>
<dbReference type="GO" id="GO:0005840">
    <property type="term" value="C:ribosome"/>
    <property type="evidence" value="ECO:0007669"/>
    <property type="project" value="UniProtKB-KW"/>
</dbReference>
<proteinExistence type="inferred from homology"/>
<keyword evidence="3 4" id="KW-0687">Ribonucleoprotein</keyword>
<dbReference type="PANTHER" id="PTHR11843">
    <property type="entry name" value="40S RIBOSOMAL PROTEIN S12"/>
    <property type="match status" value="1"/>
</dbReference>
<dbReference type="FunFam" id="3.30.1330.30:FF:000019">
    <property type="entry name" value="40S ribosomal protein S12"/>
    <property type="match status" value="1"/>
</dbReference>
<organism evidence="6 7">
    <name type="scientific">Porphyridium purpureum</name>
    <name type="common">Red alga</name>
    <name type="synonym">Porphyridium cruentum</name>
    <dbReference type="NCBI Taxonomy" id="35688"/>
    <lineage>
        <taxon>Eukaryota</taxon>
        <taxon>Rhodophyta</taxon>
        <taxon>Bangiophyceae</taxon>
        <taxon>Porphyridiales</taxon>
        <taxon>Porphyridiaceae</taxon>
        <taxon>Porphyridium</taxon>
    </lineage>
</organism>
<dbReference type="InterPro" id="IPR004038">
    <property type="entry name" value="Ribosomal_eL8/eL30/eS12/Gad45"/>
</dbReference>
<dbReference type="OMA" id="CAEHQIP"/>
<reference evidence="7" key="1">
    <citation type="journal article" date="2019" name="Nat. Commun.">
        <title>Expansion of phycobilisome linker gene families in mesophilic red algae.</title>
        <authorList>
            <person name="Lee J."/>
            <person name="Kim D."/>
            <person name="Bhattacharya D."/>
            <person name="Yoon H.S."/>
        </authorList>
    </citation>
    <scope>NUCLEOTIDE SEQUENCE [LARGE SCALE GENOMIC DNA]</scope>
    <source>
        <strain evidence="7">CCMP 1328</strain>
    </source>
</reference>
<keyword evidence="7" id="KW-1185">Reference proteome</keyword>
<dbReference type="Proteomes" id="UP000324585">
    <property type="component" value="Unassembled WGS sequence"/>
</dbReference>
<comment type="caution">
    <text evidence="6">The sequence shown here is derived from an EMBL/GenBank/DDBJ whole genome shotgun (WGS) entry which is preliminary data.</text>
</comment>
<accession>A0A5J4Z5L5</accession>
<dbReference type="GO" id="GO:0003735">
    <property type="term" value="F:structural constituent of ribosome"/>
    <property type="evidence" value="ECO:0007669"/>
    <property type="project" value="InterPro"/>
</dbReference>
<sequence length="143" mass="15601">MAEEMEVAAPAPAPEVVDEGEMDITKALQEVLKKALIHDGLLRGLRECAKALDRGEAQLCVLASDCDEPAYTRLVEALCAERGINLVKVPEKMQLGEWAGLAKVDEQGIVTKSVKASCVVVKDFGEQSKGLDFLKEYLREQAE</sequence>